<protein>
    <submittedName>
        <fullName evidence="1">Uncharacterized protein</fullName>
    </submittedName>
</protein>
<proteinExistence type="predicted"/>
<name>A0A1L7CS34_9CORY</name>
<organism evidence="1 2">
    <name type="scientific">Corynebacterium frankenforstense DSM 45800</name>
    <dbReference type="NCBI Taxonomy" id="1437875"/>
    <lineage>
        <taxon>Bacteria</taxon>
        <taxon>Bacillati</taxon>
        <taxon>Actinomycetota</taxon>
        <taxon>Actinomycetes</taxon>
        <taxon>Mycobacteriales</taxon>
        <taxon>Corynebacteriaceae</taxon>
        <taxon>Corynebacterium</taxon>
    </lineage>
</organism>
<accession>A0A1L7CS34</accession>
<reference evidence="1 2" key="1">
    <citation type="submission" date="2014-08" db="EMBL/GenBank/DDBJ databases">
        <title>Complete genome sequence of Corynebacterium frankenforstense ST18(T) (=DSM 45800(T)), isolated from raw cow milk.</title>
        <authorList>
            <person name="Ruckert C."/>
            <person name="Albersmeier A."/>
            <person name="Winkler A."/>
            <person name="Lipski A."/>
            <person name="Kalinowski J."/>
        </authorList>
    </citation>
    <scope>NUCLEOTIDE SEQUENCE [LARGE SCALE GENOMIC DNA]</scope>
    <source>
        <strain evidence="1 2">ST18</strain>
    </source>
</reference>
<dbReference type="AlphaFoldDB" id="A0A1L7CS34"/>
<gene>
    <name evidence="1" type="ORF">CFRA_04585</name>
</gene>
<dbReference type="EMBL" id="CP009247">
    <property type="protein sequence ID" value="APT88653.1"/>
    <property type="molecule type" value="Genomic_DNA"/>
</dbReference>
<dbReference type="KEGG" id="cfk:CFRA_04585"/>
<evidence type="ECO:0000313" key="2">
    <source>
        <dbReference type="Proteomes" id="UP000185434"/>
    </source>
</evidence>
<evidence type="ECO:0000313" key="1">
    <source>
        <dbReference type="EMBL" id="APT88653.1"/>
    </source>
</evidence>
<keyword evidence="2" id="KW-1185">Reference proteome</keyword>
<dbReference type="Proteomes" id="UP000185434">
    <property type="component" value="Chromosome"/>
</dbReference>
<sequence>MARMIQNRESDSLRNVLSMVRHPRSLVRPGARWRPPTLQLPEVLGEDAAVVAVRRHRVGTRARARIRGWSSETEPAYLLMLRFSATEKELPAATPEAWVRALVPTAAADAVHQLTGETAPTFCWFVDRDFAPVHSPASLFTAGEAA</sequence>